<dbReference type="PANTHER" id="PTHR21621">
    <property type="entry name" value="RIBOSOMAL PROTEIN S6 MODIFICATION PROTEIN"/>
    <property type="match status" value="1"/>
</dbReference>
<dbReference type="InterPro" id="IPR026838">
    <property type="entry name" value="YheC/D"/>
</dbReference>
<dbReference type="Gene3D" id="3.30.470.20">
    <property type="entry name" value="ATP-grasp fold, B domain"/>
    <property type="match status" value="1"/>
</dbReference>
<dbReference type="Proteomes" id="UP000076796">
    <property type="component" value="Unassembled WGS sequence"/>
</dbReference>
<comment type="caution">
    <text evidence="1">The sequence shown here is derived from an EMBL/GenBank/DDBJ whole genome shotgun (WGS) entry which is preliminary data.</text>
</comment>
<dbReference type="GO" id="GO:0005524">
    <property type="term" value="F:ATP binding"/>
    <property type="evidence" value="ECO:0007669"/>
    <property type="project" value="InterPro"/>
</dbReference>
<protein>
    <recommendedName>
        <fullName evidence="3">YheC/YheD family protein</fullName>
    </recommendedName>
</protein>
<evidence type="ECO:0000313" key="2">
    <source>
        <dbReference type="Proteomes" id="UP000076796"/>
    </source>
</evidence>
<accession>A0A163H4R1</accession>
<dbReference type="STRING" id="59843.A3958_04910"/>
<dbReference type="Gene3D" id="3.30.1490.20">
    <property type="entry name" value="ATP-grasp fold, A domain"/>
    <property type="match status" value="1"/>
</dbReference>
<dbReference type="SUPFAM" id="SSF56059">
    <property type="entry name" value="Glutathione synthetase ATP-binding domain-like"/>
    <property type="match status" value="1"/>
</dbReference>
<keyword evidence="2" id="KW-1185">Reference proteome</keyword>
<dbReference type="OrthoDB" id="7869153at2"/>
<proteinExistence type="predicted"/>
<dbReference type="PANTHER" id="PTHR21621:SF0">
    <property type="entry name" value="BETA-CITRYLGLUTAMATE SYNTHASE B-RELATED"/>
    <property type="match status" value="1"/>
</dbReference>
<dbReference type="EMBL" id="LWMH01000001">
    <property type="protein sequence ID" value="KZS45319.1"/>
    <property type="molecule type" value="Genomic_DNA"/>
</dbReference>
<organism evidence="1 2">
    <name type="scientific">Paenibacillus glucanolyticus</name>
    <dbReference type="NCBI Taxonomy" id="59843"/>
    <lineage>
        <taxon>Bacteria</taxon>
        <taxon>Bacillati</taxon>
        <taxon>Bacillota</taxon>
        <taxon>Bacilli</taxon>
        <taxon>Bacillales</taxon>
        <taxon>Paenibacillaceae</taxon>
        <taxon>Paenibacillus</taxon>
    </lineage>
</organism>
<dbReference type="AlphaFoldDB" id="A0A163H4R1"/>
<evidence type="ECO:0008006" key="3">
    <source>
        <dbReference type="Google" id="ProtNLM"/>
    </source>
</evidence>
<dbReference type="GO" id="GO:0016879">
    <property type="term" value="F:ligase activity, forming carbon-nitrogen bonds"/>
    <property type="evidence" value="ECO:0007669"/>
    <property type="project" value="TreeGrafter"/>
</dbReference>
<dbReference type="Pfam" id="PF14398">
    <property type="entry name" value="ATPgrasp_YheCD"/>
    <property type="match status" value="1"/>
</dbReference>
<dbReference type="GO" id="GO:0005737">
    <property type="term" value="C:cytoplasm"/>
    <property type="evidence" value="ECO:0007669"/>
    <property type="project" value="TreeGrafter"/>
</dbReference>
<reference evidence="1" key="1">
    <citation type="journal article" date="2016" name="Genome Announc.">
        <title>Draft genomes of two strains of Paenibacillus glucanolyticus with capability to degrade lignocellulose.</title>
        <authorList>
            <person name="Mathews S.L."/>
            <person name="Pawlak J."/>
            <person name="Grunden A.M."/>
        </authorList>
    </citation>
    <scope>NUCLEOTIDE SEQUENCE [LARGE SCALE GENOMIC DNA]</scope>
    <source>
        <strain evidence="1">SLM1</strain>
    </source>
</reference>
<dbReference type="GeneID" id="97553431"/>
<dbReference type="KEGG" id="pglu:A3958_04910"/>
<evidence type="ECO:0000313" key="1">
    <source>
        <dbReference type="EMBL" id="KZS45319.1"/>
    </source>
</evidence>
<gene>
    <name evidence="1" type="ORF">AWU65_04915</name>
</gene>
<name>A0A163H4R1_9BACL</name>
<sequence>MAGRQLASKWLKTEALLTDPQVAPYIPATESYGGDTLVSMLAEHEMVVIKPIVGTGGNGVIRIQKDGTGYLVTHKRRTVHADTLNSLLQVLGRMKLKRRYMIQQGIHLAKIHGRPLDYRVKVVKERGRWEFRAMLGRLASPGLFVTNICKGGTLLRCRHALRLSLPHINAREKRNEMRRVTRQCISIMESRFPGIGELGFDYGLDNEGKIWILEVNTRPS</sequence>
<dbReference type="InterPro" id="IPR013815">
    <property type="entry name" value="ATP_grasp_subdomain_1"/>
</dbReference>
<dbReference type="RefSeq" id="WP_036644697.1">
    <property type="nucleotide sequence ID" value="NZ_CBCSBX010000002.1"/>
</dbReference>